<dbReference type="Pfam" id="PF12146">
    <property type="entry name" value="Hydrolase_4"/>
    <property type="match status" value="1"/>
</dbReference>
<dbReference type="eggNOG" id="COG1073">
    <property type="taxonomic scope" value="Bacteria"/>
</dbReference>
<name>K6XB89_9ALTE</name>
<comment type="caution">
    <text evidence="2">The sequence shown here is derived from an EMBL/GenBank/DDBJ whole genome shotgun (WGS) entry which is preliminary data.</text>
</comment>
<evidence type="ECO:0000313" key="2">
    <source>
        <dbReference type="EMBL" id="GAC17884.1"/>
    </source>
</evidence>
<dbReference type="Gene3D" id="3.40.50.1820">
    <property type="entry name" value="alpha/beta hydrolase"/>
    <property type="match status" value="1"/>
</dbReference>
<evidence type="ECO:0000259" key="1">
    <source>
        <dbReference type="Pfam" id="PF12146"/>
    </source>
</evidence>
<dbReference type="OrthoDB" id="6333756at2"/>
<accession>K6XB89</accession>
<feature type="domain" description="Serine aminopeptidase S33" evidence="1">
    <location>
        <begin position="97"/>
        <end position="192"/>
    </location>
</feature>
<dbReference type="STRING" id="493475.GARC_0903"/>
<dbReference type="RefSeq" id="WP_007617154.1">
    <property type="nucleotide sequence ID" value="NZ_BAEO01000012.1"/>
</dbReference>
<dbReference type="PANTHER" id="PTHR12277:SF81">
    <property type="entry name" value="PROTEIN ABHD13"/>
    <property type="match status" value="1"/>
</dbReference>
<proteinExistence type="predicted"/>
<protein>
    <recommendedName>
        <fullName evidence="1">Serine aminopeptidase S33 domain-containing protein</fullName>
    </recommendedName>
</protein>
<dbReference type="Proteomes" id="UP000006327">
    <property type="component" value="Unassembled WGS sequence"/>
</dbReference>
<evidence type="ECO:0000313" key="3">
    <source>
        <dbReference type="Proteomes" id="UP000006327"/>
    </source>
</evidence>
<dbReference type="InterPro" id="IPR029058">
    <property type="entry name" value="AB_hydrolase_fold"/>
</dbReference>
<dbReference type="EMBL" id="BAEO01000012">
    <property type="protein sequence ID" value="GAC17884.1"/>
    <property type="molecule type" value="Genomic_DNA"/>
</dbReference>
<gene>
    <name evidence="2" type="ORF">GARC_0903</name>
</gene>
<reference evidence="2 3" key="1">
    <citation type="journal article" date="2017" name="Antonie Van Leeuwenhoek">
        <title>Rhizobium rhizosphaerae sp. nov., a novel species isolated from rice rhizosphere.</title>
        <authorList>
            <person name="Zhao J.J."/>
            <person name="Zhang J."/>
            <person name="Zhang R.J."/>
            <person name="Zhang C.W."/>
            <person name="Yin H.Q."/>
            <person name="Zhang X.X."/>
        </authorList>
    </citation>
    <scope>NUCLEOTIDE SEQUENCE [LARGE SCALE GENOMIC DNA]</scope>
    <source>
        <strain evidence="2 3">BSs20135</strain>
    </source>
</reference>
<organism evidence="2 3">
    <name type="scientific">Paraglaciecola arctica BSs20135</name>
    <dbReference type="NCBI Taxonomy" id="493475"/>
    <lineage>
        <taxon>Bacteria</taxon>
        <taxon>Pseudomonadati</taxon>
        <taxon>Pseudomonadota</taxon>
        <taxon>Gammaproteobacteria</taxon>
        <taxon>Alteromonadales</taxon>
        <taxon>Alteromonadaceae</taxon>
        <taxon>Paraglaciecola</taxon>
    </lineage>
</organism>
<dbReference type="SUPFAM" id="SSF53474">
    <property type="entry name" value="alpha/beta-Hydrolases"/>
    <property type="match status" value="1"/>
</dbReference>
<dbReference type="PROSITE" id="PS51257">
    <property type="entry name" value="PROKAR_LIPOPROTEIN"/>
    <property type="match status" value="1"/>
</dbReference>
<dbReference type="AlphaFoldDB" id="K6XB89"/>
<dbReference type="PANTHER" id="PTHR12277">
    <property type="entry name" value="ALPHA/BETA HYDROLASE DOMAIN-CONTAINING PROTEIN"/>
    <property type="match status" value="1"/>
</dbReference>
<sequence>MVKIVLIVGTLLVTGCSSVVKTNDLLMINTKKTPINITAISNGDWFEPAIHKVEDIAITHDDGITTRGLHLSVKDSKYVVIYFGGNSFRIQDAGIGLTRRFAQLGVDFVWMDYRGLGASDGIPSIDTLKKDAISTHNFVQQYDKKIILHGVSMGSLLAANIAASDNDIHALVLEAAISDVESLVKGMAPSWKTVEVDPELKGISNEEFIAKYEGPLLFIVGEDDSVTPSDNTRKLFNTSPSNQKSFIVVLNASHVNSMTFDQAFNEYASFLKSLN</sequence>
<keyword evidence="3" id="KW-1185">Reference proteome</keyword>
<dbReference type="InterPro" id="IPR022742">
    <property type="entry name" value="Hydrolase_4"/>
</dbReference>